<dbReference type="InterPro" id="IPR010930">
    <property type="entry name" value="Flg_bb/hook_C_dom"/>
</dbReference>
<dbReference type="PANTHER" id="PTHR30435:SF1">
    <property type="entry name" value="FLAGELLAR HOOK PROTEIN FLGE"/>
    <property type="match status" value="1"/>
</dbReference>
<evidence type="ECO:0000256" key="3">
    <source>
        <dbReference type="ARBA" id="ARBA00023143"/>
    </source>
</evidence>
<evidence type="ECO:0000259" key="6">
    <source>
        <dbReference type="Pfam" id="PF22692"/>
    </source>
</evidence>
<evidence type="ECO:0000256" key="2">
    <source>
        <dbReference type="ARBA" id="ARBA00009677"/>
    </source>
</evidence>
<organism evidence="7 8">
    <name type="scientific">Ferrovibrio xuzhouensis</name>
    <dbReference type="NCBI Taxonomy" id="1576914"/>
    <lineage>
        <taxon>Bacteria</taxon>
        <taxon>Pseudomonadati</taxon>
        <taxon>Pseudomonadota</taxon>
        <taxon>Alphaproteobacteria</taxon>
        <taxon>Rhodospirillales</taxon>
        <taxon>Rhodospirillaceae</taxon>
        <taxon>Ferrovibrio</taxon>
    </lineage>
</organism>
<reference evidence="8" key="1">
    <citation type="journal article" date="2019" name="Int. J. Syst. Evol. Microbiol.">
        <title>The Global Catalogue of Microorganisms (GCM) 10K type strain sequencing project: providing services to taxonomists for standard genome sequencing and annotation.</title>
        <authorList>
            <consortium name="The Broad Institute Genomics Platform"/>
            <consortium name="The Broad Institute Genome Sequencing Center for Infectious Disease"/>
            <person name="Wu L."/>
            <person name="Ma J."/>
        </authorList>
    </citation>
    <scope>NUCLEOTIDE SEQUENCE [LARGE SCALE GENOMIC DNA]</scope>
    <source>
        <strain evidence="8">KCTC 42182</strain>
    </source>
</reference>
<name>A0ABV7VIF9_9PROT</name>
<keyword evidence="8" id="KW-1185">Reference proteome</keyword>
<dbReference type="Pfam" id="PF22692">
    <property type="entry name" value="LlgE_F_G_D1"/>
    <property type="match status" value="1"/>
</dbReference>
<keyword evidence="7" id="KW-0282">Flagellum</keyword>
<dbReference type="InterPro" id="IPR053967">
    <property type="entry name" value="LlgE_F_G-like_D1"/>
</dbReference>
<keyword evidence="3 4" id="KW-0975">Bacterial flagellum</keyword>
<dbReference type="Proteomes" id="UP001595711">
    <property type="component" value="Unassembled WGS sequence"/>
</dbReference>
<evidence type="ECO:0000256" key="4">
    <source>
        <dbReference type="RuleBase" id="RU362116"/>
    </source>
</evidence>
<dbReference type="EMBL" id="JBHRYJ010000004">
    <property type="protein sequence ID" value="MFC3677295.1"/>
    <property type="molecule type" value="Genomic_DNA"/>
</dbReference>
<dbReference type="RefSeq" id="WP_379728834.1">
    <property type="nucleotide sequence ID" value="NZ_JBHRYJ010000004.1"/>
</dbReference>
<proteinExistence type="inferred from homology"/>
<comment type="similarity">
    <text evidence="2 4">Belongs to the flagella basal body rod proteins family.</text>
</comment>
<protein>
    <recommendedName>
        <fullName evidence="4">Flagellar hook protein FlgE</fullName>
    </recommendedName>
</protein>
<evidence type="ECO:0000313" key="7">
    <source>
        <dbReference type="EMBL" id="MFC3677295.1"/>
    </source>
</evidence>
<accession>A0ABV7VIF9</accession>
<dbReference type="InterPro" id="IPR020013">
    <property type="entry name" value="Flagellar_FlgE/F/G"/>
</dbReference>
<sequence length="434" mass="45439">MSIFASMDTAILGINAQAAAIGHISDNVANASTNGYRQVSTAFSDLVTNKLMGASPVTDNTRNMGVLALADFNNRKNGQIIHDDSLTSIAVNGNGFIPVERATGFSTTDHTPSGFDSQVYYTRLGDFHMDNSNRLVNSAGYYLMATTVGGTTPSDFVVDTDDIAAVPASVVNYTLNLPSSALVGRTITNGIGIVDATGVERQFQVQWQKTAADTWSMTVNTPDATPASFGPVSVTFANGVLSTMTSTDPNITVTAAGNAVATLSPDFGSGAQAITFNLGTFGGAFSTANTSGLTQFATNDANESNFSITQNGLKTGAFQNVSIQEDGEIVYNYSNGRTQVGGQILLANFPEPDRLNRLDGTVFTETSVSGDVVYGVPGGSNGTGLLVSSAVEQSNVDVAEQMTHLISAQQAYGLNSQVLTASNEMLSRLIDMKR</sequence>
<keyword evidence="7" id="KW-0966">Cell projection</keyword>
<evidence type="ECO:0000313" key="8">
    <source>
        <dbReference type="Proteomes" id="UP001595711"/>
    </source>
</evidence>
<comment type="subcellular location">
    <subcellularLocation>
        <location evidence="1 4">Bacterial flagellum basal body</location>
    </subcellularLocation>
</comment>
<dbReference type="InterPro" id="IPR037925">
    <property type="entry name" value="FlgE/F/G-like"/>
</dbReference>
<evidence type="ECO:0000259" key="5">
    <source>
        <dbReference type="Pfam" id="PF06429"/>
    </source>
</evidence>
<dbReference type="NCBIfam" id="TIGR03506">
    <property type="entry name" value="FlgEFG_subfam"/>
    <property type="match status" value="1"/>
</dbReference>
<dbReference type="SUPFAM" id="SSF117143">
    <property type="entry name" value="Flagellar hook protein flgE"/>
    <property type="match status" value="1"/>
</dbReference>
<dbReference type="Pfam" id="PF06429">
    <property type="entry name" value="Flg_bbr_C"/>
    <property type="match status" value="1"/>
</dbReference>
<feature type="domain" description="Flagellar hook protein FlgE/F/G-like D1" evidence="6">
    <location>
        <begin position="90"/>
        <end position="155"/>
    </location>
</feature>
<keyword evidence="7" id="KW-0969">Cilium</keyword>
<comment type="function">
    <text evidence="4">A flexible structure which links the flagellar filament to the drive apparatus in the basal body.</text>
</comment>
<feature type="domain" description="Flagellar basal-body/hook protein C-terminal" evidence="5">
    <location>
        <begin position="388"/>
        <end position="432"/>
    </location>
</feature>
<dbReference type="PANTHER" id="PTHR30435">
    <property type="entry name" value="FLAGELLAR PROTEIN"/>
    <property type="match status" value="1"/>
</dbReference>
<gene>
    <name evidence="7" type="ORF">ACFOOQ_17195</name>
</gene>
<comment type="caution">
    <text evidence="7">The sequence shown here is derived from an EMBL/GenBank/DDBJ whole genome shotgun (WGS) entry which is preliminary data.</text>
</comment>
<evidence type="ECO:0000256" key="1">
    <source>
        <dbReference type="ARBA" id="ARBA00004117"/>
    </source>
</evidence>